<organism evidence="3 4">
    <name type="scientific">Diaporthe eres</name>
    <name type="common">Phomopsis oblonga</name>
    <dbReference type="NCBI Taxonomy" id="83184"/>
    <lineage>
        <taxon>Eukaryota</taxon>
        <taxon>Fungi</taxon>
        <taxon>Dikarya</taxon>
        <taxon>Ascomycota</taxon>
        <taxon>Pezizomycotina</taxon>
        <taxon>Sordariomycetes</taxon>
        <taxon>Sordariomycetidae</taxon>
        <taxon>Diaporthales</taxon>
        <taxon>Diaporthaceae</taxon>
        <taxon>Diaporthe</taxon>
        <taxon>Diaporthe eres species complex</taxon>
    </lineage>
</organism>
<dbReference type="EMBL" id="JAKNSF020000214">
    <property type="protein sequence ID" value="KAK7706731.1"/>
    <property type="molecule type" value="Genomic_DNA"/>
</dbReference>
<dbReference type="PANTHER" id="PTHR10900:SF77">
    <property type="entry name" value="FI19380P1"/>
    <property type="match status" value="1"/>
</dbReference>
<dbReference type="Gene3D" id="2.30.180.10">
    <property type="entry name" value="FAS1 domain"/>
    <property type="match status" value="2"/>
</dbReference>
<accession>A0ABR1NM53</accession>
<reference evidence="3 4" key="1">
    <citation type="submission" date="2024-02" db="EMBL/GenBank/DDBJ databases">
        <title>De novo assembly and annotation of 12 fungi associated with fruit tree decline syndrome in Ontario, Canada.</title>
        <authorList>
            <person name="Sulman M."/>
            <person name="Ellouze W."/>
            <person name="Ilyukhin E."/>
        </authorList>
    </citation>
    <scope>NUCLEOTIDE SEQUENCE [LARGE SCALE GENOMIC DNA]</scope>
    <source>
        <strain evidence="3 4">M169</strain>
    </source>
</reference>
<dbReference type="PANTHER" id="PTHR10900">
    <property type="entry name" value="PERIOSTIN-RELATED"/>
    <property type="match status" value="1"/>
</dbReference>
<sequence length="319" mass="35493">MVVLLRWALFAAINISTTLQFTSATSLGQTLQRHGSLSLLHEVLVKLDLLPGYEEAYNVTFLAMNDEAITYLADWGLNLTQIDPNIARVILDYHIVEGVHLSEDLLWQDRQYQIAHSILRPPVFTNVSDGPAVKLMSRRPHSANKPPTLITQSGLQSISNIVDVDLRCDSGVVHVIDRNLVLPHNISETTNLVNKLHEFWRLVNMAQSRELLEELHDTTVFLPNDAAVKKVLPTLDSLAPEELAAVIANHVVPNYVLYHTQFTSRAQEYSTLGGKKIIVTRKSADNVLANEANILEADVLIYGGVAHVIDKVLFSEQGT</sequence>
<feature type="chain" id="PRO_5046852969" description="FAS1 domain-containing protein" evidence="1">
    <location>
        <begin position="25"/>
        <end position="319"/>
    </location>
</feature>
<feature type="domain" description="FAS1" evidence="2">
    <location>
        <begin position="24"/>
        <end position="180"/>
    </location>
</feature>
<name>A0ABR1NM53_DIAER</name>
<dbReference type="SUPFAM" id="SSF82153">
    <property type="entry name" value="FAS1 domain"/>
    <property type="match status" value="2"/>
</dbReference>
<dbReference type="InterPro" id="IPR000782">
    <property type="entry name" value="FAS1_domain"/>
</dbReference>
<dbReference type="SMART" id="SM00554">
    <property type="entry name" value="FAS1"/>
    <property type="match status" value="2"/>
</dbReference>
<dbReference type="InterPro" id="IPR050904">
    <property type="entry name" value="Adhesion/Biosynth-related"/>
</dbReference>
<gene>
    <name evidence="3" type="ORF">SLS63_013921</name>
</gene>
<evidence type="ECO:0000313" key="3">
    <source>
        <dbReference type="EMBL" id="KAK7706731.1"/>
    </source>
</evidence>
<dbReference type="PROSITE" id="PS50213">
    <property type="entry name" value="FAS1"/>
    <property type="match status" value="2"/>
</dbReference>
<keyword evidence="4" id="KW-1185">Reference proteome</keyword>
<evidence type="ECO:0000313" key="4">
    <source>
        <dbReference type="Proteomes" id="UP001430848"/>
    </source>
</evidence>
<feature type="signal peptide" evidence="1">
    <location>
        <begin position="1"/>
        <end position="24"/>
    </location>
</feature>
<evidence type="ECO:0000259" key="2">
    <source>
        <dbReference type="PROSITE" id="PS50213"/>
    </source>
</evidence>
<dbReference type="Proteomes" id="UP001430848">
    <property type="component" value="Unassembled WGS sequence"/>
</dbReference>
<feature type="domain" description="FAS1" evidence="2">
    <location>
        <begin position="183"/>
        <end position="313"/>
    </location>
</feature>
<comment type="caution">
    <text evidence="3">The sequence shown here is derived from an EMBL/GenBank/DDBJ whole genome shotgun (WGS) entry which is preliminary data.</text>
</comment>
<protein>
    <recommendedName>
        <fullName evidence="2">FAS1 domain-containing protein</fullName>
    </recommendedName>
</protein>
<dbReference type="InterPro" id="IPR036378">
    <property type="entry name" value="FAS1_dom_sf"/>
</dbReference>
<keyword evidence="1" id="KW-0732">Signal</keyword>
<proteinExistence type="predicted"/>
<evidence type="ECO:0000256" key="1">
    <source>
        <dbReference type="SAM" id="SignalP"/>
    </source>
</evidence>
<dbReference type="Pfam" id="PF02469">
    <property type="entry name" value="Fasciclin"/>
    <property type="match status" value="2"/>
</dbReference>